<reference evidence="1" key="1">
    <citation type="submission" date="2022-11" db="EMBL/GenBank/DDBJ databases">
        <title>Minimal conservation of predation-associated metabolite biosynthetic gene clusters underscores biosynthetic potential of Myxococcota including descriptions for ten novel species: Archangium lansinium sp. nov., Myxococcus landrumus sp. nov., Nannocystis bai.</title>
        <authorList>
            <person name="Ahearne A."/>
            <person name="Stevens C."/>
            <person name="Phillips K."/>
        </authorList>
    </citation>
    <scope>NUCLEOTIDE SEQUENCE</scope>
    <source>
        <strain evidence="1">Na p29</strain>
    </source>
</reference>
<organism evidence="1 2">
    <name type="scientific">Nannocystis pusilla</name>
    <dbReference type="NCBI Taxonomy" id="889268"/>
    <lineage>
        <taxon>Bacteria</taxon>
        <taxon>Pseudomonadati</taxon>
        <taxon>Myxococcota</taxon>
        <taxon>Polyangia</taxon>
        <taxon>Nannocystales</taxon>
        <taxon>Nannocystaceae</taxon>
        <taxon>Nannocystis</taxon>
    </lineage>
</organism>
<dbReference type="RefSeq" id="WP_267767734.1">
    <property type="nucleotide sequence ID" value="NZ_JAPNKE010000002.1"/>
</dbReference>
<comment type="caution">
    <text evidence="1">The sequence shown here is derived from an EMBL/GenBank/DDBJ whole genome shotgun (WGS) entry which is preliminary data.</text>
</comment>
<proteinExistence type="predicted"/>
<protein>
    <recommendedName>
        <fullName evidence="3">FHA domain-containing protein</fullName>
    </recommendedName>
</protein>
<evidence type="ECO:0000313" key="2">
    <source>
        <dbReference type="Proteomes" id="UP001150924"/>
    </source>
</evidence>
<accession>A0A9X3IWE9</accession>
<name>A0A9X3IWE9_9BACT</name>
<evidence type="ECO:0000313" key="1">
    <source>
        <dbReference type="EMBL" id="MCY1005860.1"/>
    </source>
</evidence>
<dbReference type="Proteomes" id="UP001150924">
    <property type="component" value="Unassembled WGS sequence"/>
</dbReference>
<dbReference type="EMBL" id="JAPNKE010000002">
    <property type="protein sequence ID" value="MCY1005860.1"/>
    <property type="molecule type" value="Genomic_DNA"/>
</dbReference>
<dbReference type="AlphaFoldDB" id="A0A9X3IWE9"/>
<gene>
    <name evidence="1" type="ORF">OV079_09825</name>
</gene>
<sequence>MHRALATFRMPDGTARELGPGDIIGRLWSAALQLDDPRISEGHAMLSLRGGDLWLLALRRRLGVDGRSVGEVRLVPGLRVALAHGLEVTVERVDLPASALAIEAPGLPTTVLPGLCSLRARPQIELSARHQPDAPCILWDTCDGWRRSQGGVTVPLEAGDAWDVDGVPFRAVAMPVGGAGLSPTRVTGGIDPPLRIVTAWETAQVQAGDAPPVVFSGVHARILSELASLGGPAAWEVVAREVWPDEDDAWVLRKRWDVNLGRLRARLREGGIRTDLVRAAGTGQVELVLRRHDELDDRG</sequence>
<evidence type="ECO:0008006" key="3">
    <source>
        <dbReference type="Google" id="ProtNLM"/>
    </source>
</evidence>
<dbReference type="Gene3D" id="2.60.200.20">
    <property type="match status" value="1"/>
</dbReference>
<keyword evidence="2" id="KW-1185">Reference proteome</keyword>
<dbReference type="SUPFAM" id="SSF49879">
    <property type="entry name" value="SMAD/FHA domain"/>
    <property type="match status" value="1"/>
</dbReference>
<dbReference type="InterPro" id="IPR008984">
    <property type="entry name" value="SMAD_FHA_dom_sf"/>
</dbReference>